<evidence type="ECO:0000313" key="4">
    <source>
        <dbReference type="EMBL" id="CAB4027510.1"/>
    </source>
</evidence>
<dbReference type="PROSITE" id="PS01186">
    <property type="entry name" value="EGF_2"/>
    <property type="match status" value="2"/>
</dbReference>
<gene>
    <name evidence="4" type="ORF">PACLA_8A045398</name>
</gene>
<dbReference type="Pfam" id="PF00008">
    <property type="entry name" value="EGF"/>
    <property type="match status" value="2"/>
</dbReference>
<protein>
    <submittedName>
        <fullName evidence="4">Sushi, nidogen and EGF-like domain-containing 1 isoform X1</fullName>
    </submittedName>
</protein>
<proteinExistence type="predicted"/>
<dbReference type="SMART" id="SM00181">
    <property type="entry name" value="EGF"/>
    <property type="match status" value="2"/>
</dbReference>
<dbReference type="GO" id="GO:0005112">
    <property type="term" value="F:Notch binding"/>
    <property type="evidence" value="ECO:0007669"/>
    <property type="project" value="TreeGrafter"/>
</dbReference>
<keyword evidence="1 3" id="KW-0245">EGF-like domain</keyword>
<dbReference type="AlphaFoldDB" id="A0A7D9JDN7"/>
<dbReference type="FunFam" id="2.10.25.10:FF:000525">
    <property type="entry name" value="Fat-like cadherin-related tumor suppressor homolog"/>
    <property type="match status" value="2"/>
</dbReference>
<dbReference type="Proteomes" id="UP001152795">
    <property type="component" value="Unassembled WGS sequence"/>
</dbReference>
<dbReference type="InterPro" id="IPR000742">
    <property type="entry name" value="EGF"/>
</dbReference>
<feature type="disulfide bond" evidence="3">
    <location>
        <begin position="116"/>
        <end position="125"/>
    </location>
</feature>
<evidence type="ECO:0000256" key="2">
    <source>
        <dbReference type="ARBA" id="ARBA00022737"/>
    </source>
</evidence>
<dbReference type="SUPFAM" id="SSF57196">
    <property type="entry name" value="EGF/Laminin"/>
    <property type="match status" value="2"/>
</dbReference>
<dbReference type="GO" id="GO:0007219">
    <property type="term" value="P:Notch signaling pathway"/>
    <property type="evidence" value="ECO:0007669"/>
    <property type="project" value="TreeGrafter"/>
</dbReference>
<keyword evidence="2" id="KW-0677">Repeat</keyword>
<comment type="caution">
    <text evidence="4">The sequence shown here is derived from an EMBL/GenBank/DDBJ whole genome shotgun (WGS) entry which is preliminary data.</text>
</comment>
<sequence length="136" mass="14938">MYSSETRYKRIGIIGAIMIVRSMAKPRLWLKLEEAYEQDKHTLLAFTQRGASLCSIEPCVNNGTCREHNDDITCTCASGFTGKRCEAKIIGSLCAIQPCVNNGTCHEKGDDITCTCANGFTGKRCEAKIKGKTAEH</sequence>
<dbReference type="PANTHER" id="PTHR12916">
    <property type="entry name" value="CYTOCHROME C OXIDASE POLYPEPTIDE VIC-2"/>
    <property type="match status" value="1"/>
</dbReference>
<feature type="disulfide bond" evidence="3">
    <location>
        <begin position="76"/>
        <end position="85"/>
    </location>
</feature>
<dbReference type="PANTHER" id="PTHR12916:SF9">
    <property type="entry name" value="NEUROGENIC LOCUS NOTCH HOMOLOG PROTEIN 1-RELATED"/>
    <property type="match status" value="1"/>
</dbReference>
<dbReference type="PROSITE" id="PS50026">
    <property type="entry name" value="EGF_3"/>
    <property type="match status" value="2"/>
</dbReference>
<organism evidence="4 5">
    <name type="scientific">Paramuricea clavata</name>
    <name type="common">Red gorgonian</name>
    <name type="synonym">Violescent sea-whip</name>
    <dbReference type="NCBI Taxonomy" id="317549"/>
    <lineage>
        <taxon>Eukaryota</taxon>
        <taxon>Metazoa</taxon>
        <taxon>Cnidaria</taxon>
        <taxon>Anthozoa</taxon>
        <taxon>Octocorallia</taxon>
        <taxon>Malacalcyonacea</taxon>
        <taxon>Plexauridae</taxon>
        <taxon>Paramuricea</taxon>
    </lineage>
</organism>
<keyword evidence="5" id="KW-1185">Reference proteome</keyword>
<reference evidence="4" key="1">
    <citation type="submission" date="2020-04" db="EMBL/GenBank/DDBJ databases">
        <authorList>
            <person name="Alioto T."/>
            <person name="Alioto T."/>
            <person name="Gomez Garrido J."/>
        </authorList>
    </citation>
    <scope>NUCLEOTIDE SEQUENCE</scope>
    <source>
        <strain evidence="4">A484AB</strain>
    </source>
</reference>
<evidence type="ECO:0000256" key="1">
    <source>
        <dbReference type="ARBA" id="ARBA00022536"/>
    </source>
</evidence>
<dbReference type="EMBL" id="CACRXK020014844">
    <property type="protein sequence ID" value="CAB4027510.1"/>
    <property type="molecule type" value="Genomic_DNA"/>
</dbReference>
<comment type="caution">
    <text evidence="3">Lacks conserved residue(s) required for the propagation of feature annotation.</text>
</comment>
<accession>A0A7D9JDN7</accession>
<dbReference type="OrthoDB" id="6040416at2759"/>
<dbReference type="PROSITE" id="PS00022">
    <property type="entry name" value="EGF_1"/>
    <property type="match status" value="2"/>
</dbReference>
<dbReference type="CDD" id="cd00054">
    <property type="entry name" value="EGF_CA"/>
    <property type="match status" value="2"/>
</dbReference>
<name>A0A7D9JDN7_PARCT</name>
<keyword evidence="3" id="KW-1015">Disulfide bond</keyword>
<dbReference type="Gene3D" id="2.10.25.10">
    <property type="entry name" value="Laminin"/>
    <property type="match status" value="2"/>
</dbReference>
<evidence type="ECO:0000313" key="5">
    <source>
        <dbReference type="Proteomes" id="UP001152795"/>
    </source>
</evidence>
<evidence type="ECO:0000256" key="3">
    <source>
        <dbReference type="PROSITE-ProRule" id="PRU00076"/>
    </source>
</evidence>